<organism evidence="2">
    <name type="scientific">Streptomyces sp. NBC_01401</name>
    <dbReference type="NCBI Taxonomy" id="2903854"/>
    <lineage>
        <taxon>Bacteria</taxon>
        <taxon>Bacillati</taxon>
        <taxon>Actinomycetota</taxon>
        <taxon>Actinomycetes</taxon>
        <taxon>Kitasatosporales</taxon>
        <taxon>Streptomycetaceae</taxon>
        <taxon>Streptomyces</taxon>
    </lineage>
</organism>
<dbReference type="CDD" id="cd02440">
    <property type="entry name" value="AdoMet_MTases"/>
    <property type="match status" value="1"/>
</dbReference>
<dbReference type="Pfam" id="PF13649">
    <property type="entry name" value="Methyltransf_25"/>
    <property type="match status" value="1"/>
</dbReference>
<gene>
    <name evidence="2" type="ORF">OG626_33720</name>
</gene>
<dbReference type="Gene3D" id="3.40.50.150">
    <property type="entry name" value="Vaccinia Virus protein VP39"/>
    <property type="match status" value="1"/>
</dbReference>
<proteinExistence type="predicted"/>
<dbReference type="GO" id="GO:0032259">
    <property type="term" value="P:methylation"/>
    <property type="evidence" value="ECO:0007669"/>
    <property type="project" value="UniProtKB-KW"/>
</dbReference>
<name>A0AAU3H2W7_9ACTN</name>
<evidence type="ECO:0000313" key="2">
    <source>
        <dbReference type="EMBL" id="WTY99512.1"/>
    </source>
</evidence>
<dbReference type="PANTHER" id="PTHR43591:SF110">
    <property type="entry name" value="RHODANESE DOMAIN-CONTAINING PROTEIN"/>
    <property type="match status" value="1"/>
</dbReference>
<sequence>MFTHEGPTLRELAVQAFSSTMRGYDLLAPKFDLTPYRTPDRVLEAVADAVRPLGPFDRGLDVCCGTGAGVGVLRRLCRERVTGVDFSSGMLGVARAAYAGHTGGPAADWVRADALALPFRDAFDLALSFGAFGHFLPDERPGLFGQVYEALRPGGLFVFPVAAPPAVGSRAYWSLLGFDLAMRVRNALWRPPFVMYYRTFPLAGVVDDLVRTGFAVRLLPLEEFGRRPDGSPRARLVVAARG</sequence>
<evidence type="ECO:0000259" key="1">
    <source>
        <dbReference type="Pfam" id="PF13649"/>
    </source>
</evidence>
<dbReference type="InterPro" id="IPR029063">
    <property type="entry name" value="SAM-dependent_MTases_sf"/>
</dbReference>
<dbReference type="InterPro" id="IPR041698">
    <property type="entry name" value="Methyltransf_25"/>
</dbReference>
<dbReference type="PANTHER" id="PTHR43591">
    <property type="entry name" value="METHYLTRANSFERASE"/>
    <property type="match status" value="1"/>
</dbReference>
<keyword evidence="2" id="KW-0808">Transferase</keyword>
<protein>
    <submittedName>
        <fullName evidence="2">Class I SAM-dependent methyltransferase</fullName>
    </submittedName>
</protein>
<reference evidence="2" key="1">
    <citation type="submission" date="2022-10" db="EMBL/GenBank/DDBJ databases">
        <title>The complete genomes of actinobacterial strains from the NBC collection.</title>
        <authorList>
            <person name="Joergensen T.S."/>
            <person name="Alvarez Arevalo M."/>
            <person name="Sterndorff E.B."/>
            <person name="Faurdal D."/>
            <person name="Vuksanovic O."/>
            <person name="Mourched A.-S."/>
            <person name="Charusanti P."/>
            <person name="Shaw S."/>
            <person name="Blin K."/>
            <person name="Weber T."/>
        </authorList>
    </citation>
    <scope>NUCLEOTIDE SEQUENCE</scope>
    <source>
        <strain evidence="2">NBC_01401</strain>
    </source>
</reference>
<dbReference type="AlphaFoldDB" id="A0AAU3H2W7"/>
<feature type="domain" description="Methyltransferase" evidence="1">
    <location>
        <begin position="60"/>
        <end position="155"/>
    </location>
</feature>
<dbReference type="SUPFAM" id="SSF53335">
    <property type="entry name" value="S-adenosyl-L-methionine-dependent methyltransferases"/>
    <property type="match status" value="1"/>
</dbReference>
<dbReference type="EMBL" id="CP109535">
    <property type="protein sequence ID" value="WTY99512.1"/>
    <property type="molecule type" value="Genomic_DNA"/>
</dbReference>
<accession>A0AAU3H2W7</accession>
<dbReference type="GO" id="GO:0008168">
    <property type="term" value="F:methyltransferase activity"/>
    <property type="evidence" value="ECO:0007669"/>
    <property type="project" value="UniProtKB-KW"/>
</dbReference>
<keyword evidence="2" id="KW-0489">Methyltransferase</keyword>